<evidence type="ECO:0000256" key="1">
    <source>
        <dbReference type="SAM" id="MobiDB-lite"/>
    </source>
</evidence>
<dbReference type="EMBL" id="JANBPK010000807">
    <property type="protein sequence ID" value="KAJ2931474.1"/>
    <property type="molecule type" value="Genomic_DNA"/>
</dbReference>
<evidence type="ECO:0000313" key="2">
    <source>
        <dbReference type="EMBL" id="KAJ2931474.1"/>
    </source>
</evidence>
<name>A0A9W8JCF2_9AGAR</name>
<protein>
    <recommendedName>
        <fullName evidence="4">RNI-like protein</fullName>
    </recommendedName>
</protein>
<dbReference type="Proteomes" id="UP001140091">
    <property type="component" value="Unassembled WGS sequence"/>
</dbReference>
<comment type="caution">
    <text evidence="2">The sequence shown here is derived from an EMBL/GenBank/DDBJ whole genome shotgun (WGS) entry which is preliminary data.</text>
</comment>
<organism evidence="2 3">
    <name type="scientific">Candolleomyces eurysporus</name>
    <dbReference type="NCBI Taxonomy" id="2828524"/>
    <lineage>
        <taxon>Eukaryota</taxon>
        <taxon>Fungi</taxon>
        <taxon>Dikarya</taxon>
        <taxon>Basidiomycota</taxon>
        <taxon>Agaricomycotina</taxon>
        <taxon>Agaricomycetes</taxon>
        <taxon>Agaricomycetidae</taxon>
        <taxon>Agaricales</taxon>
        <taxon>Agaricineae</taxon>
        <taxon>Psathyrellaceae</taxon>
        <taxon>Candolleomyces</taxon>
    </lineage>
</organism>
<feature type="compositionally biased region" description="Acidic residues" evidence="1">
    <location>
        <begin position="22"/>
        <end position="80"/>
    </location>
</feature>
<feature type="compositionally biased region" description="Basic and acidic residues" evidence="1">
    <location>
        <begin position="81"/>
        <end position="94"/>
    </location>
</feature>
<dbReference type="SUPFAM" id="SSF52047">
    <property type="entry name" value="RNI-like"/>
    <property type="match status" value="1"/>
</dbReference>
<feature type="region of interest" description="Disordered" evidence="1">
    <location>
        <begin position="1"/>
        <end position="97"/>
    </location>
</feature>
<evidence type="ECO:0008006" key="4">
    <source>
        <dbReference type="Google" id="ProtNLM"/>
    </source>
</evidence>
<dbReference type="AlphaFoldDB" id="A0A9W8JCF2"/>
<dbReference type="Gene3D" id="3.80.10.10">
    <property type="entry name" value="Ribonuclease Inhibitor"/>
    <property type="match status" value="1"/>
</dbReference>
<feature type="non-terminal residue" evidence="2">
    <location>
        <position position="475"/>
    </location>
</feature>
<sequence>MARSGSIPKRLEVVPVKREKEVEEEEQEDEDADETEDKDQAEDQDEDQDEGEEEGQDDDDEEEEDHREEEKDDQDMELEEQNDKQEGRQKEDKNVQPNEDVLAQLLTDGVPLNHFGVVFSDPEDLKILMDSLGDPDTSAKPRPWDGIQSLGLAFTDDCRSDEPNVLESLLLHLPDTITSFELRLTDSYAISEDESDFLFHEPILHLPEHFAGRLTSFSISCDWGAQHMFTLLEHCVNLEVVTLDFKVMEGLWTIEYTDYLQTGHLPRIKLPKLHTLCLRGVPPDVVDILWYLEAPALANLDFEFVDDGLFEDDGFDYALLAFLTTQSKCAATLKSFRLAGPLKLNPKGLCIILDELPALTYLGLDNVSFNDGEDLFQALKERCTGFSPGRIRRDPEPFLPSLRVLEIIGQFEDDNFHHLSRFVTSREHTLRSQDDGRLKELVVAYSKPPSPLDLDSWERKVLNKSATVVNIHPLR</sequence>
<keyword evidence="3" id="KW-1185">Reference proteome</keyword>
<accession>A0A9W8JCF2</accession>
<proteinExistence type="predicted"/>
<reference evidence="2" key="1">
    <citation type="submission" date="2022-06" db="EMBL/GenBank/DDBJ databases">
        <title>Genome Sequence of Candolleomyces eurysporus.</title>
        <authorList>
            <person name="Buettner E."/>
        </authorList>
    </citation>
    <scope>NUCLEOTIDE SEQUENCE</scope>
    <source>
        <strain evidence="2">VTCC 930004</strain>
    </source>
</reference>
<evidence type="ECO:0000313" key="3">
    <source>
        <dbReference type="Proteomes" id="UP001140091"/>
    </source>
</evidence>
<dbReference type="OrthoDB" id="10516257at2759"/>
<dbReference type="InterPro" id="IPR032675">
    <property type="entry name" value="LRR_dom_sf"/>
</dbReference>
<feature type="compositionally biased region" description="Basic and acidic residues" evidence="1">
    <location>
        <begin position="9"/>
        <end position="21"/>
    </location>
</feature>
<gene>
    <name evidence="2" type="ORF">H1R20_g5555</name>
</gene>